<dbReference type="VEuPathDB" id="ToxoDB:CSUI_003579"/>
<evidence type="ECO:0000256" key="6">
    <source>
        <dbReference type="ARBA" id="ARBA00023529"/>
    </source>
</evidence>
<dbReference type="PROSITE" id="PS00138">
    <property type="entry name" value="SUBTILASE_SER"/>
    <property type="match status" value="1"/>
</dbReference>
<gene>
    <name evidence="14" type="ORF">CSUI_003579</name>
</gene>
<dbReference type="InterPro" id="IPR022398">
    <property type="entry name" value="Peptidase_S8_His-AS"/>
</dbReference>
<feature type="compositionally biased region" description="Gly residues" evidence="10">
    <location>
        <begin position="663"/>
        <end position="681"/>
    </location>
</feature>
<feature type="compositionally biased region" description="Basic and acidic residues" evidence="10">
    <location>
        <begin position="165"/>
        <end position="174"/>
    </location>
</feature>
<keyword evidence="15" id="KW-1185">Reference proteome</keyword>
<dbReference type="PROSITE" id="PS00136">
    <property type="entry name" value="SUBTILASE_ASP"/>
    <property type="match status" value="1"/>
</dbReference>
<feature type="compositionally biased region" description="Polar residues" evidence="10">
    <location>
        <begin position="177"/>
        <end position="191"/>
    </location>
</feature>
<feature type="compositionally biased region" description="Pro residues" evidence="10">
    <location>
        <begin position="476"/>
        <end position="520"/>
    </location>
</feature>
<dbReference type="Proteomes" id="UP000221165">
    <property type="component" value="Unassembled WGS sequence"/>
</dbReference>
<dbReference type="GO" id="GO:0006508">
    <property type="term" value="P:proteolysis"/>
    <property type="evidence" value="ECO:0007669"/>
    <property type="project" value="UniProtKB-KW"/>
</dbReference>
<feature type="compositionally biased region" description="Pro residues" evidence="10">
    <location>
        <begin position="526"/>
        <end position="543"/>
    </location>
</feature>
<organism evidence="14 15">
    <name type="scientific">Cystoisospora suis</name>
    <dbReference type="NCBI Taxonomy" id="483139"/>
    <lineage>
        <taxon>Eukaryota</taxon>
        <taxon>Sar</taxon>
        <taxon>Alveolata</taxon>
        <taxon>Apicomplexa</taxon>
        <taxon>Conoidasida</taxon>
        <taxon>Coccidia</taxon>
        <taxon>Eucoccidiorida</taxon>
        <taxon>Eimeriorina</taxon>
        <taxon>Sarcocystidae</taxon>
        <taxon>Cystoisospora</taxon>
    </lineage>
</organism>
<dbReference type="Gene3D" id="3.40.50.200">
    <property type="entry name" value="Peptidase S8/S53 domain"/>
    <property type="match status" value="1"/>
</dbReference>
<dbReference type="EC" id="3.4.21.62" evidence="7"/>
<feature type="domain" description="Peptidase S8/S53" evidence="13">
    <location>
        <begin position="756"/>
        <end position="1030"/>
    </location>
</feature>
<evidence type="ECO:0000256" key="2">
    <source>
        <dbReference type="ARBA" id="ARBA00022670"/>
    </source>
</evidence>
<keyword evidence="11" id="KW-1133">Transmembrane helix</keyword>
<keyword evidence="5" id="KW-0865">Zymogen</keyword>
<feature type="region of interest" description="Disordered" evidence="10">
    <location>
        <begin position="464"/>
        <end position="729"/>
    </location>
</feature>
<dbReference type="PROSITE" id="PS51892">
    <property type="entry name" value="SUBTILASE"/>
    <property type="match status" value="1"/>
</dbReference>
<dbReference type="InterPro" id="IPR015500">
    <property type="entry name" value="Peptidase_S8_subtilisin-rel"/>
</dbReference>
<keyword evidence="2 8" id="KW-0645">Protease</keyword>
<evidence type="ECO:0000313" key="14">
    <source>
        <dbReference type="EMBL" id="PHJ22575.1"/>
    </source>
</evidence>
<feature type="region of interest" description="Disordered" evidence="10">
    <location>
        <begin position="37"/>
        <end position="93"/>
    </location>
</feature>
<evidence type="ECO:0000256" key="5">
    <source>
        <dbReference type="ARBA" id="ARBA00023145"/>
    </source>
</evidence>
<reference evidence="14 15" key="1">
    <citation type="journal article" date="2017" name="Int. J. Parasitol.">
        <title>The genome of the protozoan parasite Cystoisospora suis and a reverse vaccinology approach to identify vaccine candidates.</title>
        <authorList>
            <person name="Palmieri N."/>
            <person name="Shrestha A."/>
            <person name="Ruttkowski B."/>
            <person name="Beck T."/>
            <person name="Vogl C."/>
            <person name="Tomley F."/>
            <person name="Blake D.P."/>
            <person name="Joachim A."/>
        </authorList>
    </citation>
    <scope>NUCLEOTIDE SEQUENCE [LARGE SCALE GENOMIC DNA]</scope>
    <source>
        <strain evidence="14 15">Wien I</strain>
    </source>
</reference>
<dbReference type="AlphaFoldDB" id="A0A2C6L4C4"/>
<evidence type="ECO:0000256" key="12">
    <source>
        <dbReference type="SAM" id="SignalP"/>
    </source>
</evidence>
<dbReference type="InterPro" id="IPR000209">
    <property type="entry name" value="Peptidase_S8/S53_dom"/>
</dbReference>
<evidence type="ECO:0000259" key="13">
    <source>
        <dbReference type="Pfam" id="PF00082"/>
    </source>
</evidence>
<feature type="signal peptide" evidence="12">
    <location>
        <begin position="1"/>
        <end position="33"/>
    </location>
</feature>
<dbReference type="RefSeq" id="XP_067924252.1">
    <property type="nucleotide sequence ID" value="XM_068063775.1"/>
</dbReference>
<dbReference type="GeneID" id="94426986"/>
<comment type="caution">
    <text evidence="14">The sequence shown here is derived from an EMBL/GenBank/DDBJ whole genome shotgun (WGS) entry which is preliminary data.</text>
</comment>
<feature type="active site" description="Charge relay system" evidence="8">
    <location>
        <position position="765"/>
    </location>
</feature>
<evidence type="ECO:0000256" key="8">
    <source>
        <dbReference type="PROSITE-ProRule" id="PRU01240"/>
    </source>
</evidence>
<evidence type="ECO:0000256" key="9">
    <source>
        <dbReference type="RuleBase" id="RU003355"/>
    </source>
</evidence>
<evidence type="ECO:0000313" key="15">
    <source>
        <dbReference type="Proteomes" id="UP000221165"/>
    </source>
</evidence>
<dbReference type="PANTHER" id="PTHR43399">
    <property type="entry name" value="SUBTILISIN-RELATED"/>
    <property type="match status" value="1"/>
</dbReference>
<dbReference type="EMBL" id="MIGC01001624">
    <property type="protein sequence ID" value="PHJ22575.1"/>
    <property type="molecule type" value="Genomic_DNA"/>
</dbReference>
<dbReference type="InterPro" id="IPR023828">
    <property type="entry name" value="Peptidase_S8_Ser-AS"/>
</dbReference>
<keyword evidence="11" id="KW-0472">Membrane</keyword>
<dbReference type="InterPro" id="IPR036852">
    <property type="entry name" value="Peptidase_S8/S53_dom_sf"/>
</dbReference>
<feature type="region of interest" description="Disordered" evidence="10">
    <location>
        <begin position="133"/>
        <end position="197"/>
    </location>
</feature>
<dbReference type="GO" id="GO:0004252">
    <property type="term" value="F:serine-type endopeptidase activity"/>
    <property type="evidence" value="ECO:0007669"/>
    <property type="project" value="UniProtKB-UniRule"/>
</dbReference>
<comment type="catalytic activity">
    <reaction evidence="6">
        <text>Hydrolysis of proteins with broad specificity for peptide bonds, and a preference for a large uncharged residue in P1. Hydrolyzes peptide amides.</text>
        <dbReference type="EC" id="3.4.21.62"/>
    </reaction>
</comment>
<feature type="compositionally biased region" description="Pro residues" evidence="10">
    <location>
        <begin position="551"/>
        <end position="562"/>
    </location>
</feature>
<dbReference type="SMR" id="A0A2C6L4C4"/>
<feature type="region of interest" description="Disordered" evidence="10">
    <location>
        <begin position="1108"/>
        <end position="1136"/>
    </location>
</feature>
<feature type="active site" description="Charge relay system" evidence="8">
    <location>
        <position position="818"/>
    </location>
</feature>
<dbReference type="PROSITE" id="PS00137">
    <property type="entry name" value="SUBTILASE_HIS"/>
    <property type="match status" value="1"/>
</dbReference>
<evidence type="ECO:0000256" key="4">
    <source>
        <dbReference type="ARBA" id="ARBA00022825"/>
    </source>
</evidence>
<dbReference type="SUPFAM" id="SSF52743">
    <property type="entry name" value="Subtilisin-like"/>
    <property type="match status" value="1"/>
</dbReference>
<evidence type="ECO:0000256" key="10">
    <source>
        <dbReference type="SAM" id="MobiDB-lite"/>
    </source>
</evidence>
<evidence type="ECO:0000256" key="1">
    <source>
        <dbReference type="ARBA" id="ARBA00011073"/>
    </source>
</evidence>
<dbReference type="OrthoDB" id="330996at2759"/>
<keyword evidence="3 8" id="KW-0378">Hydrolase</keyword>
<keyword evidence="11" id="KW-0812">Transmembrane</keyword>
<keyword evidence="4 8" id="KW-0720">Serine protease</keyword>
<protein>
    <recommendedName>
        <fullName evidence="7">subtilisin</fullName>
        <ecNumber evidence="7">3.4.21.62</ecNumber>
    </recommendedName>
</protein>
<dbReference type="PANTHER" id="PTHR43399:SF4">
    <property type="entry name" value="CELL WALL-ASSOCIATED PROTEASE"/>
    <property type="match status" value="1"/>
</dbReference>
<feature type="region of interest" description="Disordered" evidence="10">
    <location>
        <begin position="1194"/>
        <end position="1217"/>
    </location>
</feature>
<dbReference type="InterPro" id="IPR051048">
    <property type="entry name" value="Peptidase_S8/S53_subtilisin"/>
</dbReference>
<evidence type="ECO:0000256" key="3">
    <source>
        <dbReference type="ARBA" id="ARBA00022801"/>
    </source>
</evidence>
<evidence type="ECO:0000256" key="11">
    <source>
        <dbReference type="SAM" id="Phobius"/>
    </source>
</evidence>
<evidence type="ECO:0000256" key="7">
    <source>
        <dbReference type="ARBA" id="ARBA00023619"/>
    </source>
</evidence>
<dbReference type="InterPro" id="IPR034204">
    <property type="entry name" value="PfSUB1-like_cat_dom"/>
</dbReference>
<sequence>MAQSRSCSRSHRRRTLLSLGLVCLSFLFPFANALHSTRPTGPSRRAEPSDQDRIDEENALTPPASFLQSSTLSPDTKLHASGSGIGVRGVKPGSPENGVALSPVSFVEKGLFDVVNPELGSGDAEELDWQAQNRDHPNNEQGDETQGKGDTDEAGGLRSRNPWELVDRADEEGRGQNGDTDSVSALQTKGSTGTGTGVYKGQAVSVNAKYVDDAMTGGIHIRFNDMNTTELQRRVLIKNTTGQTLKIFIRTTDSAFTPEKADVFEELPHARPPPSRFGWATRAVNSLSAMVFGETDDDEPKENAAKELTTVDALSKQYARHVRKNRGIPGELIVDLARYTEAADMKDCPLPQGSLAKSAARDVVSILLTDDGKRRVDELRQKMALLFELPPKNVEVLENTGHVICTLPPEKVQQEKLKALLEYVRDLFGCQIQHWSFSEVMSLRSAVPLDDDPPHSYLTEQTRTLSAGQESFPTIEPRPPIRSSPRFPSYPSPSFPTFPSPSLPRYPSPSFPTVPSPSLPTTPEFPSTPPRQPAPRTPSPMTPPSSESPSTPSPRQPSPRTPIMPRQPIRPSPPVSRPVYPKFPEAGPVFPTPGKVPRNGAFPRLPVGGGFTGTLPPRFGGGGGGGRILPPTGPTGDGGRARLPPSSPVGGGGSGGISPRPPIGGGGGISPRPPVGGGGGTSPTLPIGGDGRDRSPQPRTPTPRAPADLNPEIPQAPSGPASDFHGSLPREDSLATKLYGMHMLKISSAWLHGERGQGAVVAVVDSGVDDHPDLRCNFWRNSGEKRDGRDDDGNGLVDDLRGYNFDSNRGEPDDLNGHGTHVAGTIAACDDGQGVVGGAPAARLMGLRFMDHKGAGATSEGIRSLEYALRMGAHVVNNSWGGPSESQGLHRMVKMTRAARNGKGMLLLNAAGNESVNNDIVKSYPTCFDQDNTISVAAVDVHGKLAGFSNYGRHSVDLAAPGVKIYSTMPRLSYQFLSGTSMATPHVSAVAALVFGAFLRNGYDAPAAEVKDVIRITARPLQSVERVTRWGTMPDAQDAVLMARMGGMWIQADCQNMIFELPPQGVHVVKMTLRGYKAGVFVTHVTFDVFDSTGKRLDRVDVPMTLHVSSNPNANKHSDSEAASAFSDVRSSDNARPAEGFEDLCRVQARLKEEPEGLSTAAVIGIVVGCIAAVATILVAIFLWRRSVKRRAASGAGGKKARSHDDAAAPLAATNEE</sequence>
<comment type="similarity">
    <text evidence="1 8 9">Belongs to the peptidase S8 family.</text>
</comment>
<keyword evidence="12" id="KW-0732">Signal</keyword>
<dbReference type="InterPro" id="IPR023827">
    <property type="entry name" value="Peptidase_S8_Asp-AS"/>
</dbReference>
<name>A0A2C6L4C4_9APIC</name>
<feature type="chain" id="PRO_5012903284" description="subtilisin" evidence="12">
    <location>
        <begin position="34"/>
        <end position="1217"/>
    </location>
</feature>
<feature type="transmembrane region" description="Helical" evidence="11">
    <location>
        <begin position="1161"/>
        <end position="1184"/>
    </location>
</feature>
<proteinExistence type="inferred from homology"/>
<dbReference type="Pfam" id="PF00082">
    <property type="entry name" value="Peptidase_S8"/>
    <property type="match status" value="1"/>
</dbReference>
<accession>A0A2C6L4C4</accession>
<dbReference type="PRINTS" id="PR00723">
    <property type="entry name" value="SUBTILISIN"/>
</dbReference>
<feature type="active site" description="Charge relay system" evidence="8">
    <location>
        <position position="981"/>
    </location>
</feature>
<dbReference type="CDD" id="cd07473">
    <property type="entry name" value="Peptidases_S8_Subtilisin_like"/>
    <property type="match status" value="1"/>
</dbReference>